<dbReference type="InterPro" id="IPR001501">
    <property type="entry name" value="Ni-dep_hyd_lsu"/>
</dbReference>
<keyword evidence="4" id="KW-0479">Metal-binding</keyword>
<dbReference type="InterPro" id="IPR018194">
    <property type="entry name" value="Ni-dep_hyd_lsu_Ni_BS"/>
</dbReference>
<protein>
    <submittedName>
        <fullName evidence="6">Ni/Fe hydrogenase subunit alpha</fullName>
    </submittedName>
</protein>
<organism evidence="6 7">
    <name type="scientific">Marinobacter koreensis</name>
    <dbReference type="NCBI Taxonomy" id="335974"/>
    <lineage>
        <taxon>Bacteria</taxon>
        <taxon>Pseudomonadati</taxon>
        <taxon>Pseudomonadota</taxon>
        <taxon>Gammaproteobacteria</taxon>
        <taxon>Pseudomonadales</taxon>
        <taxon>Marinobacteraceae</taxon>
        <taxon>Marinobacter</taxon>
    </lineage>
</organism>
<dbReference type="InterPro" id="IPR029014">
    <property type="entry name" value="NiFe-Hase_large"/>
</dbReference>
<evidence type="ECO:0000256" key="1">
    <source>
        <dbReference type="ARBA" id="ARBA00001967"/>
    </source>
</evidence>
<dbReference type="SUPFAM" id="SSF56762">
    <property type="entry name" value="HydB/Nqo4-like"/>
    <property type="match status" value="1"/>
</dbReference>
<comment type="cofactor">
    <cofactor evidence="1">
        <name>Ni(2+)</name>
        <dbReference type="ChEBI" id="CHEBI:49786"/>
    </cofactor>
</comment>
<evidence type="ECO:0000256" key="5">
    <source>
        <dbReference type="ARBA" id="ARBA00023002"/>
    </source>
</evidence>
<sequence length="429" mass="48001">MSRKTIKVNYLARVEGEGALSVTIRDGRVSNAELRIFEPPRFFEGLLRGRDYSEAPDVTARICGICPVAYQMSSVNAMENALGIEVDGPLRALRRLLYCGEWIESHALHIYMLHAPDFLGYAGAVDMARDYPDVVKRGLALKKAGNAIMALVGGREIHPINVRVGGFYRTPTRKELAPLAETLKQAREDALATVRWTAGLDIPEAERDYHLVALHHPDEYPMNAGRIISNRGLDIAVEDYNQHFVESHVQRSTALHSHLREHDCYLVGPLARYSLNFDQLSPLAREAANDAGLGPTCANPFQSIVVRSIEVLYACDEALRLIEAYEEPVQPFVAHQPRASEGFGCTEAPRGLLFHRYRLNAEGQIQEAQIVPPTSQNQPSIEADLKEMVGNWLDLPADALRERCEQTIRNYDPCISCATHFLKLDVRHE</sequence>
<dbReference type="Pfam" id="PF00374">
    <property type="entry name" value="NiFeSe_Hases"/>
    <property type="match status" value="2"/>
</dbReference>
<keyword evidence="3" id="KW-0533">Nickel</keyword>
<accession>A0ABW0RJ37</accession>
<keyword evidence="5" id="KW-0560">Oxidoreductase</keyword>
<dbReference type="PROSITE" id="PS00508">
    <property type="entry name" value="NI_HGENASE_L_2"/>
    <property type="match status" value="1"/>
</dbReference>
<dbReference type="EMBL" id="JBHSNL010000001">
    <property type="protein sequence ID" value="MFC5544711.1"/>
    <property type="molecule type" value="Genomic_DNA"/>
</dbReference>
<keyword evidence="7" id="KW-1185">Reference proteome</keyword>
<dbReference type="RefSeq" id="WP_248154100.1">
    <property type="nucleotide sequence ID" value="NZ_JAKZAJ010000001.1"/>
</dbReference>
<dbReference type="Gene3D" id="1.10.645.10">
    <property type="entry name" value="Cytochrome-c3 Hydrogenase, chain B"/>
    <property type="match status" value="1"/>
</dbReference>
<evidence type="ECO:0000256" key="3">
    <source>
        <dbReference type="ARBA" id="ARBA00022596"/>
    </source>
</evidence>
<evidence type="ECO:0000313" key="7">
    <source>
        <dbReference type="Proteomes" id="UP001596055"/>
    </source>
</evidence>
<reference evidence="7" key="1">
    <citation type="journal article" date="2019" name="Int. J. Syst. Evol. Microbiol.">
        <title>The Global Catalogue of Microorganisms (GCM) 10K type strain sequencing project: providing services to taxonomists for standard genome sequencing and annotation.</title>
        <authorList>
            <consortium name="The Broad Institute Genomics Platform"/>
            <consortium name="The Broad Institute Genome Sequencing Center for Infectious Disease"/>
            <person name="Wu L."/>
            <person name="Ma J."/>
        </authorList>
    </citation>
    <scope>NUCLEOTIDE SEQUENCE [LARGE SCALE GENOMIC DNA]</scope>
    <source>
        <strain evidence="7">CGMCC 4.1799</strain>
    </source>
</reference>
<name>A0ABW0RJ37_9GAMM</name>
<gene>
    <name evidence="6" type="ORF">ACFPQA_06600</name>
</gene>
<evidence type="ECO:0000256" key="2">
    <source>
        <dbReference type="ARBA" id="ARBA00009292"/>
    </source>
</evidence>
<comment type="caution">
    <text evidence="6">The sequence shown here is derived from an EMBL/GenBank/DDBJ whole genome shotgun (WGS) entry which is preliminary data.</text>
</comment>
<evidence type="ECO:0000313" key="6">
    <source>
        <dbReference type="EMBL" id="MFC5544711.1"/>
    </source>
</evidence>
<dbReference type="Proteomes" id="UP001596055">
    <property type="component" value="Unassembled WGS sequence"/>
</dbReference>
<dbReference type="PANTHER" id="PTHR43600:SF2">
    <property type="entry name" value="F420-NON-REDUCING HYDROGENASE VHU SUBUNIT A"/>
    <property type="match status" value="1"/>
</dbReference>
<comment type="similarity">
    <text evidence="2">Belongs to the [NiFe]/[NiFeSe] hydrogenase large subunit family.</text>
</comment>
<dbReference type="PANTHER" id="PTHR43600">
    <property type="entry name" value="COENZYME F420 HYDROGENASE, SUBUNIT ALPHA"/>
    <property type="match status" value="1"/>
</dbReference>
<proteinExistence type="inferred from homology"/>
<evidence type="ECO:0000256" key="4">
    <source>
        <dbReference type="ARBA" id="ARBA00022723"/>
    </source>
</evidence>